<feature type="region of interest" description="Disordered" evidence="2">
    <location>
        <begin position="1222"/>
        <end position="1295"/>
    </location>
</feature>
<dbReference type="SUPFAM" id="SSF56672">
    <property type="entry name" value="DNA/RNA polymerases"/>
    <property type="match status" value="1"/>
</dbReference>
<dbReference type="OrthoDB" id="7612452at2759"/>
<organism evidence="4 5">
    <name type="scientific">Trichogramma brassicae</name>
    <dbReference type="NCBI Taxonomy" id="86971"/>
    <lineage>
        <taxon>Eukaryota</taxon>
        <taxon>Metazoa</taxon>
        <taxon>Ecdysozoa</taxon>
        <taxon>Arthropoda</taxon>
        <taxon>Hexapoda</taxon>
        <taxon>Insecta</taxon>
        <taxon>Pterygota</taxon>
        <taxon>Neoptera</taxon>
        <taxon>Endopterygota</taxon>
        <taxon>Hymenoptera</taxon>
        <taxon>Apocrita</taxon>
        <taxon>Proctotrupomorpha</taxon>
        <taxon>Chalcidoidea</taxon>
        <taxon>Trichogrammatidae</taxon>
        <taxon>Trichogramma</taxon>
    </lineage>
</organism>
<dbReference type="Proteomes" id="UP000479190">
    <property type="component" value="Unassembled WGS sequence"/>
</dbReference>
<keyword evidence="1" id="KW-0175">Coiled coil</keyword>
<dbReference type="PROSITE" id="PS50878">
    <property type="entry name" value="RT_POL"/>
    <property type="match status" value="1"/>
</dbReference>
<evidence type="ECO:0000313" key="4">
    <source>
        <dbReference type="EMBL" id="CAB0028687.1"/>
    </source>
</evidence>
<dbReference type="Pfam" id="PF00078">
    <property type="entry name" value="RVT_1"/>
    <property type="match status" value="1"/>
</dbReference>
<evidence type="ECO:0000313" key="5">
    <source>
        <dbReference type="Proteomes" id="UP000479190"/>
    </source>
</evidence>
<reference evidence="4 5" key="1">
    <citation type="submission" date="2020-02" db="EMBL/GenBank/DDBJ databases">
        <authorList>
            <person name="Ferguson B K."/>
        </authorList>
    </citation>
    <scope>NUCLEOTIDE SEQUENCE [LARGE SCALE GENOMIC DNA]</scope>
</reference>
<dbReference type="InterPro" id="IPR000477">
    <property type="entry name" value="RT_dom"/>
</dbReference>
<keyword evidence="5" id="KW-1185">Reference proteome</keyword>
<evidence type="ECO:0000259" key="3">
    <source>
        <dbReference type="PROSITE" id="PS50878"/>
    </source>
</evidence>
<evidence type="ECO:0000256" key="2">
    <source>
        <dbReference type="SAM" id="MobiDB-lite"/>
    </source>
</evidence>
<dbReference type="GO" id="GO:0003824">
    <property type="term" value="F:catalytic activity"/>
    <property type="evidence" value="ECO:0007669"/>
    <property type="project" value="InterPro"/>
</dbReference>
<feature type="compositionally biased region" description="Basic and acidic residues" evidence="2">
    <location>
        <begin position="1222"/>
        <end position="1243"/>
    </location>
</feature>
<proteinExistence type="predicted"/>
<dbReference type="InterPro" id="IPR043502">
    <property type="entry name" value="DNA/RNA_pol_sf"/>
</dbReference>
<accession>A0A6H5HTG3</accession>
<dbReference type="InterPro" id="IPR036691">
    <property type="entry name" value="Endo/exonu/phosph_ase_sf"/>
</dbReference>
<dbReference type="PANTHER" id="PTHR19446">
    <property type="entry name" value="REVERSE TRANSCRIPTASES"/>
    <property type="match status" value="1"/>
</dbReference>
<dbReference type="InterPro" id="IPR005135">
    <property type="entry name" value="Endo/exonuclease/phosphatase"/>
</dbReference>
<protein>
    <recommendedName>
        <fullName evidence="3">Reverse transcriptase domain-containing protein</fullName>
    </recommendedName>
</protein>
<gene>
    <name evidence="4" type="ORF">TBRA_LOCUS826</name>
</gene>
<feature type="region of interest" description="Disordered" evidence="2">
    <location>
        <begin position="1123"/>
        <end position="1151"/>
    </location>
</feature>
<evidence type="ECO:0000256" key="1">
    <source>
        <dbReference type="SAM" id="Coils"/>
    </source>
</evidence>
<dbReference type="SUPFAM" id="SSF56219">
    <property type="entry name" value="DNase I-like"/>
    <property type="match status" value="1"/>
</dbReference>
<dbReference type="CDD" id="cd09077">
    <property type="entry name" value="R1-I-EN"/>
    <property type="match status" value="1"/>
</dbReference>
<feature type="region of interest" description="Disordered" evidence="2">
    <location>
        <begin position="707"/>
        <end position="729"/>
    </location>
</feature>
<dbReference type="CDD" id="cd01650">
    <property type="entry name" value="RT_nLTR_like"/>
    <property type="match status" value="1"/>
</dbReference>
<sequence length="1447" mass="155960">MAQWLINFAVVTEPYFVPSSNSWVGDREGLVALVSRPGSPPFEGVVCGSGFVSARLGDVVVVGVYFSPNRTLGEFETFLADVEVEVRRSHPRLVLVAGDLNAKSTAWGSPATCGRGEALEEWLIALGLCVVNRGVANTCVRLQGGSIVDVTFASPSLARRIQGWHVVGDSETLSDHRYIRFSVSASPMAASSSRSPDGVGPRWQLKKLNKELLLEAAAVQAWFSAPEEVDAEEEASWLRQAMVSICDASMPRASSRPPRRWVYWWTWELTQLRAACVAARRQYTRQRRRRRQNQALEAECHAAYRQAAEALKVGIAEAKALARNELLETLNRDPWGRPYKGISSRSSWTGLLPPCSRLRRHLSLPACPRLRPVRARGSTGSQKCPVRSSTQPYLGCVRKTLLLDLMEYPVELLSSPSTRMCWSSECGGYLVPASLEAQYRPLGRSVGLCSSERKGALRNPPSAYRPLVLLDELVKLLERVISARLVKHLEEVGPDLSDHQFGFRRGRSTIDAVLRVRSLTQDAVARGEVVLGVSLDISNAFNTIPWACIGEALRYHGVPLYLRQIIGDYLSERRIIYPGRDGWQEASVSRGVPQGSVLGPILWNIGYDWVLRGANLRGVDVICYADDTLVTARGKSVSEAAALATAGVAQVVRRIRMLGLEVALNKTEVRLVVVGPTPAQSGWAQRRREEAVLRRVPEYGDVRCPHLGGRPYRGEQTPSAAGAEGDRGEGDTGVPYSGFLCGHSPRGRPAVGVSGGGARRGVPLCGKQKGNRRAPLGGGCPAGPLARASGTHAEVGGGPGAGNVRCTHSAGPASGPGEVDAETAQASHLPHDAGAHRARLLRWVPAPRGPEGGRAGLPRLWRGSGHCSTRSGAVSQVEPAAPRSGGCARRSGPVAPECRQRDARERRSLGGNGLLLRHSYVAEGGRGKGPRGPSPRGPNPETANGGATQALPCAPASASIKGGTEGPTRRQGLSRCRRAPESGESGLWWLRPGTSGRSVPAPRGPEVRPSQSARLWRGSGHCSNTFWKHGPGWSRSATESGSCARRKWTCPLPAVVSIEMLERRRSLGGKWLPMRHSYVAEEAVGTGPRATIPLADPIRRRRRGVRTQAITLAALIKRPRKGVGLKWSHPDGRGPPGGRRAPENGESGLCSERPASRCRRLVLDRSEAPLCEAGADGNPPGVFWGSLGRLAAQESHTSLPGYRGHCPGGLYTSPILVGPHMDKIQNKNKNEGCHQGKQGREGASESSGSEVSMDTARSGSESEAEGVAQVKAKPSTSSKQVRATRTRGRPPTTGEYVGLAKAKEELLALKRQEFLLDSEAQVVRAAKKARTLRAPEQDVKSAETLAAEYEKLPAGDIREKVEAEVALIRTVATKSGNLKGTFVKELKQAAVSVSVAVEALIKRSSSDETRRLQAEAKRAQEENKKLSAQVEELRREVADVMAELPAK</sequence>
<feature type="region of interest" description="Disordered" evidence="2">
    <location>
        <begin position="869"/>
        <end position="1011"/>
    </location>
</feature>
<feature type="domain" description="Reverse transcriptase" evidence="3">
    <location>
        <begin position="438"/>
        <end position="685"/>
    </location>
</feature>
<feature type="non-terminal residue" evidence="4">
    <location>
        <position position="1447"/>
    </location>
</feature>
<dbReference type="Gene3D" id="3.60.10.10">
    <property type="entry name" value="Endonuclease/exonuclease/phosphatase"/>
    <property type="match status" value="1"/>
</dbReference>
<dbReference type="Pfam" id="PF14529">
    <property type="entry name" value="Exo_endo_phos_2"/>
    <property type="match status" value="1"/>
</dbReference>
<dbReference type="GO" id="GO:0071897">
    <property type="term" value="P:DNA biosynthetic process"/>
    <property type="evidence" value="ECO:0007669"/>
    <property type="project" value="UniProtKB-ARBA"/>
</dbReference>
<feature type="compositionally biased region" description="Basic and acidic residues" evidence="2">
    <location>
        <begin position="898"/>
        <end position="908"/>
    </location>
</feature>
<name>A0A6H5HTG3_9HYME</name>
<dbReference type="EMBL" id="CADCXV010000173">
    <property type="protein sequence ID" value="CAB0028687.1"/>
    <property type="molecule type" value="Genomic_DNA"/>
</dbReference>
<feature type="coiled-coil region" evidence="1">
    <location>
        <begin position="1402"/>
        <end position="1443"/>
    </location>
</feature>